<evidence type="ECO:0000313" key="3">
    <source>
        <dbReference type="Proteomes" id="UP000033860"/>
    </source>
</evidence>
<organism evidence="2 3">
    <name type="scientific">Candidatus Beckwithbacteria bacterium GW2011_GWB1_47_15</name>
    <dbReference type="NCBI Taxonomy" id="1618371"/>
    <lineage>
        <taxon>Bacteria</taxon>
        <taxon>Candidatus Beckwithiibacteriota</taxon>
    </lineage>
</organism>
<accession>A0A0G1RVW9</accession>
<dbReference type="InterPro" id="IPR035923">
    <property type="entry name" value="TT1751-like_sf"/>
</dbReference>
<reference evidence="2 3" key="1">
    <citation type="journal article" date="2015" name="Nature">
        <title>rRNA introns, odd ribosomes, and small enigmatic genomes across a large radiation of phyla.</title>
        <authorList>
            <person name="Brown C.T."/>
            <person name="Hug L.A."/>
            <person name="Thomas B.C."/>
            <person name="Sharon I."/>
            <person name="Castelle C.J."/>
            <person name="Singh A."/>
            <person name="Wilkins M.J."/>
            <person name="Williams K.H."/>
            <person name="Banfield J.F."/>
        </authorList>
    </citation>
    <scope>NUCLEOTIDE SEQUENCE [LARGE SCALE GENOMIC DNA]</scope>
</reference>
<protein>
    <recommendedName>
        <fullName evidence="1">DUF302 domain-containing protein</fullName>
    </recommendedName>
</protein>
<dbReference type="CDD" id="cd14797">
    <property type="entry name" value="DUF302"/>
    <property type="match status" value="1"/>
</dbReference>
<comment type="caution">
    <text evidence="2">The sequence shown here is derived from an EMBL/GenBank/DDBJ whole genome shotgun (WGS) entry which is preliminary data.</text>
</comment>
<dbReference type="Gene3D" id="3.30.310.70">
    <property type="entry name" value="TT1751-like domain"/>
    <property type="match status" value="1"/>
</dbReference>
<dbReference type="InterPro" id="IPR005180">
    <property type="entry name" value="DUF302"/>
</dbReference>
<dbReference type="Proteomes" id="UP000033860">
    <property type="component" value="Unassembled WGS sequence"/>
</dbReference>
<gene>
    <name evidence="2" type="ORF">UX85_C0004G0204</name>
</gene>
<evidence type="ECO:0000313" key="2">
    <source>
        <dbReference type="EMBL" id="KKU61282.1"/>
    </source>
</evidence>
<feature type="domain" description="DUF302" evidence="1">
    <location>
        <begin position="35"/>
        <end position="96"/>
    </location>
</feature>
<sequence>MAFDYTVTTKKSFAEAVAEVERETVRVGFKVLYVHDIASALKEKGFELEPFKIIEVCSAQSANRVLKADIKMGLCLPCKINVYQKGGQTFISGMRPILLSQLFPQADLGSFPAEVDGIVRKIIDRSK</sequence>
<dbReference type="PANTHER" id="PTHR38342:SF1">
    <property type="entry name" value="SLR5037 PROTEIN"/>
    <property type="match status" value="1"/>
</dbReference>
<evidence type="ECO:0000259" key="1">
    <source>
        <dbReference type="Pfam" id="PF03625"/>
    </source>
</evidence>
<name>A0A0G1RVW9_9BACT</name>
<dbReference type="PANTHER" id="PTHR38342">
    <property type="entry name" value="SLR5037 PROTEIN"/>
    <property type="match status" value="1"/>
</dbReference>
<dbReference type="Pfam" id="PF03625">
    <property type="entry name" value="DUF302"/>
    <property type="match status" value="1"/>
</dbReference>
<dbReference type="EMBL" id="LCNT01000004">
    <property type="protein sequence ID" value="KKU61282.1"/>
    <property type="molecule type" value="Genomic_DNA"/>
</dbReference>
<dbReference type="SUPFAM" id="SSF103247">
    <property type="entry name" value="TT1751-like"/>
    <property type="match status" value="1"/>
</dbReference>
<proteinExistence type="predicted"/>
<dbReference type="InterPro" id="IPR016796">
    <property type="entry name" value="UCP021774"/>
</dbReference>
<dbReference type="PIRSF" id="PIRSF021774">
    <property type="entry name" value="UCP021774"/>
    <property type="match status" value="1"/>
</dbReference>
<dbReference type="AlphaFoldDB" id="A0A0G1RVW9"/>